<reference evidence="3 4" key="1">
    <citation type="submission" date="2019-07" db="EMBL/GenBank/DDBJ databases">
        <title>Microlunatus dokdonensis sp. nov. isolated from the rhizospheric soil of the wild plant Elymus tsukushiensis.</title>
        <authorList>
            <person name="Ghim S.-Y."/>
            <person name="Hwang Y.-J."/>
            <person name="Son J.-S."/>
            <person name="Shin J.-H."/>
        </authorList>
    </citation>
    <scope>NUCLEOTIDE SEQUENCE [LARGE SCALE GENOMIC DNA]</scope>
    <source>
        <strain evidence="3 4">KUDC0627</strain>
    </source>
</reference>
<evidence type="ECO:0000313" key="4">
    <source>
        <dbReference type="Proteomes" id="UP000319263"/>
    </source>
</evidence>
<dbReference type="PANTHER" id="PTHR46825:SF7">
    <property type="entry name" value="D-ALANYL-D-ALANINE CARBOXYPEPTIDASE"/>
    <property type="match status" value="1"/>
</dbReference>
<feature type="chain" id="PRO_5038487340" evidence="1">
    <location>
        <begin position="23"/>
        <end position="374"/>
    </location>
</feature>
<keyword evidence="4" id="KW-1185">Reference proteome</keyword>
<sequence length="374" mass="39397">MWVKSCAAVVAALIMVAGPTPARASADASPRPGLRAELGKLVEVDRIPGAAAVVSQDGRPVRRAAAGLADIPAGRRMRADDRFRIASVTKTFVATVVLELVQEHRLALDQPIAGLLREPVPNADKITVRELLNHSSGLFDYSYATGFDPGADYTPAQLIAMAVQHPPYFAPGTGFFYSSTNYIVLGEVVRQLTGHSIAYEVHSRLIDRLGLRGTSFPSTATPVPRQARGYAFASPLPSDRGPAVDVTTRTSASAAGAAAAMVGTAGDADRFLAALLGGRLLSRSLLAQMKEPTPGSVAFFTAAGLPGMSYGLGLMIGSTSCGTVYGSMGDIDGYATSVLQLHRRQVALFLNTNSLQPTLYQRTIAIAEAQLCPR</sequence>
<dbReference type="KEGG" id="mik:FOE78_09165"/>
<evidence type="ECO:0000259" key="2">
    <source>
        <dbReference type="Pfam" id="PF00144"/>
    </source>
</evidence>
<keyword evidence="1" id="KW-0732">Signal</keyword>
<feature type="signal peptide" evidence="1">
    <location>
        <begin position="1"/>
        <end position="22"/>
    </location>
</feature>
<dbReference type="OrthoDB" id="9809635at2"/>
<protein>
    <submittedName>
        <fullName evidence="3">Beta-lactamase family protein</fullName>
    </submittedName>
</protein>
<accession>A0A516PXZ4</accession>
<proteinExistence type="predicted"/>
<organism evidence="3 4">
    <name type="scientific">Microlunatus elymi</name>
    <dbReference type="NCBI Taxonomy" id="2596828"/>
    <lineage>
        <taxon>Bacteria</taxon>
        <taxon>Bacillati</taxon>
        <taxon>Actinomycetota</taxon>
        <taxon>Actinomycetes</taxon>
        <taxon>Propionibacteriales</taxon>
        <taxon>Propionibacteriaceae</taxon>
        <taxon>Microlunatus</taxon>
    </lineage>
</organism>
<evidence type="ECO:0000256" key="1">
    <source>
        <dbReference type="SAM" id="SignalP"/>
    </source>
</evidence>
<dbReference type="AlphaFoldDB" id="A0A516PXZ4"/>
<dbReference type="InterPro" id="IPR012338">
    <property type="entry name" value="Beta-lactam/transpept-like"/>
</dbReference>
<dbReference type="EMBL" id="CP041692">
    <property type="protein sequence ID" value="QDP96044.1"/>
    <property type="molecule type" value="Genomic_DNA"/>
</dbReference>
<feature type="domain" description="Beta-lactamase-related" evidence="2">
    <location>
        <begin position="40"/>
        <end position="366"/>
    </location>
</feature>
<dbReference type="RefSeq" id="WP_143986010.1">
    <property type="nucleotide sequence ID" value="NZ_CP041692.1"/>
</dbReference>
<dbReference type="PANTHER" id="PTHR46825">
    <property type="entry name" value="D-ALANYL-D-ALANINE-CARBOXYPEPTIDASE/ENDOPEPTIDASE AMPH"/>
    <property type="match status" value="1"/>
</dbReference>
<dbReference type="InterPro" id="IPR001466">
    <property type="entry name" value="Beta-lactam-related"/>
</dbReference>
<name>A0A516PXZ4_9ACTN</name>
<dbReference type="Pfam" id="PF00144">
    <property type="entry name" value="Beta-lactamase"/>
    <property type="match status" value="1"/>
</dbReference>
<dbReference type="SUPFAM" id="SSF56601">
    <property type="entry name" value="beta-lactamase/transpeptidase-like"/>
    <property type="match status" value="1"/>
</dbReference>
<dbReference type="Gene3D" id="3.40.710.10">
    <property type="entry name" value="DD-peptidase/beta-lactamase superfamily"/>
    <property type="match status" value="1"/>
</dbReference>
<gene>
    <name evidence="3" type="ORF">FOE78_09165</name>
</gene>
<dbReference type="Proteomes" id="UP000319263">
    <property type="component" value="Chromosome"/>
</dbReference>
<dbReference type="InterPro" id="IPR050491">
    <property type="entry name" value="AmpC-like"/>
</dbReference>
<evidence type="ECO:0000313" key="3">
    <source>
        <dbReference type="EMBL" id="QDP96044.1"/>
    </source>
</evidence>